<keyword evidence="2" id="KW-0560">Oxidoreductase</keyword>
<dbReference type="Pfam" id="PF13561">
    <property type="entry name" value="adh_short_C2"/>
    <property type="match status" value="1"/>
</dbReference>
<dbReference type="GO" id="GO:0016491">
    <property type="term" value="F:oxidoreductase activity"/>
    <property type="evidence" value="ECO:0007669"/>
    <property type="project" value="UniProtKB-KW"/>
</dbReference>
<evidence type="ECO:0000256" key="2">
    <source>
        <dbReference type="ARBA" id="ARBA00023002"/>
    </source>
</evidence>
<evidence type="ECO:0000313" key="3">
    <source>
        <dbReference type="EMBL" id="RWZ67768.1"/>
    </source>
</evidence>
<dbReference type="PRINTS" id="PR00080">
    <property type="entry name" value="SDRFAMILY"/>
</dbReference>
<keyword evidence="4" id="KW-1185">Reference proteome</keyword>
<name>A0A3S4EBX8_9MICO</name>
<comment type="similarity">
    <text evidence="1">Belongs to the short-chain dehydrogenases/reductases (SDR) family.</text>
</comment>
<gene>
    <name evidence="3" type="ORF">ELQ92_00370</name>
</gene>
<organism evidence="3 4">
    <name type="scientific">Labedella populi</name>
    <dbReference type="NCBI Taxonomy" id="2498850"/>
    <lineage>
        <taxon>Bacteria</taxon>
        <taxon>Bacillati</taxon>
        <taxon>Actinomycetota</taxon>
        <taxon>Actinomycetes</taxon>
        <taxon>Micrococcales</taxon>
        <taxon>Microbacteriaceae</taxon>
        <taxon>Labedella</taxon>
    </lineage>
</organism>
<dbReference type="PANTHER" id="PTHR43639:SF1">
    <property type="entry name" value="SHORT-CHAIN DEHYDROGENASE_REDUCTASE FAMILY PROTEIN"/>
    <property type="match status" value="1"/>
</dbReference>
<evidence type="ECO:0000313" key="4">
    <source>
        <dbReference type="Proteomes" id="UP000288603"/>
    </source>
</evidence>
<dbReference type="FunFam" id="3.40.50.720:FF:000084">
    <property type="entry name" value="Short-chain dehydrogenase reductase"/>
    <property type="match status" value="1"/>
</dbReference>
<dbReference type="PRINTS" id="PR00081">
    <property type="entry name" value="GDHRDH"/>
</dbReference>
<dbReference type="OrthoDB" id="517007at2"/>
<accession>A0A3S4EBX8</accession>
<dbReference type="InterPro" id="IPR002347">
    <property type="entry name" value="SDR_fam"/>
</dbReference>
<dbReference type="SUPFAM" id="SSF51735">
    <property type="entry name" value="NAD(P)-binding Rossmann-fold domains"/>
    <property type="match status" value="1"/>
</dbReference>
<dbReference type="EMBL" id="RZNC01000001">
    <property type="protein sequence ID" value="RWZ67768.1"/>
    <property type="molecule type" value="Genomic_DNA"/>
</dbReference>
<protein>
    <submittedName>
        <fullName evidence="3">SDR family oxidoreductase</fullName>
    </submittedName>
</protein>
<dbReference type="PANTHER" id="PTHR43639">
    <property type="entry name" value="OXIDOREDUCTASE, SHORT-CHAIN DEHYDROGENASE/REDUCTASE FAMILY (AFU_ORTHOLOGUE AFUA_5G02870)"/>
    <property type="match status" value="1"/>
</dbReference>
<dbReference type="AlphaFoldDB" id="A0A3S4EBX8"/>
<evidence type="ECO:0000256" key="1">
    <source>
        <dbReference type="ARBA" id="ARBA00006484"/>
    </source>
</evidence>
<proteinExistence type="inferred from homology"/>
<reference evidence="3 4" key="1">
    <citation type="submission" date="2018-12" db="EMBL/GenBank/DDBJ databases">
        <authorList>
            <person name="Li F."/>
        </authorList>
    </citation>
    <scope>NUCLEOTIDE SEQUENCE [LARGE SCALE GENOMIC DNA]</scope>
    <source>
        <strain evidence="3 4">8H24J-4-2</strain>
    </source>
</reference>
<dbReference type="Gene3D" id="3.40.50.720">
    <property type="entry name" value="NAD(P)-binding Rossmann-like Domain"/>
    <property type="match status" value="1"/>
</dbReference>
<sequence length="259" mass="27134">MNEQTTDQKIVVITGASSGIGRGAAIEIAARGMGVVITYNARPAGAEETVSAIRDSGGTAVALPLDIGRSETFPDFADALTGVLRREWNAERIHALVNNAGFGGGMAFEEMTEDAFDEYYRVLLRGPYFLTQALLPLIEDGGAIVSTSSSAARPGETEPGYSGYAAMKGGLVVASRFLAKELSGRAIRVNSIAPGPTRTRLGDNAFERFPQVIDGIVAKTAFGRLGEPADVGKVIAFLVSDDSAWITGQDIQAAGGYAL</sequence>
<dbReference type="Proteomes" id="UP000288603">
    <property type="component" value="Unassembled WGS sequence"/>
</dbReference>
<comment type="caution">
    <text evidence="3">The sequence shown here is derived from an EMBL/GenBank/DDBJ whole genome shotgun (WGS) entry which is preliminary data.</text>
</comment>
<dbReference type="InterPro" id="IPR036291">
    <property type="entry name" value="NAD(P)-bd_dom_sf"/>
</dbReference>
<dbReference type="RefSeq" id="WP_128496899.1">
    <property type="nucleotide sequence ID" value="NZ_RZNC01000001.1"/>
</dbReference>